<evidence type="ECO:0000313" key="1">
    <source>
        <dbReference type="EMBL" id="KAJ1937916.1"/>
    </source>
</evidence>
<evidence type="ECO:0000313" key="2">
    <source>
        <dbReference type="Proteomes" id="UP001150603"/>
    </source>
</evidence>
<name>A0ACC1J513_9FUNG</name>
<accession>A0ACC1J513</accession>
<proteinExistence type="predicted"/>
<organism evidence="1 2">
    <name type="scientific">Linderina macrospora</name>
    <dbReference type="NCBI Taxonomy" id="4868"/>
    <lineage>
        <taxon>Eukaryota</taxon>
        <taxon>Fungi</taxon>
        <taxon>Fungi incertae sedis</taxon>
        <taxon>Zoopagomycota</taxon>
        <taxon>Kickxellomycotina</taxon>
        <taxon>Kickxellomycetes</taxon>
        <taxon>Kickxellales</taxon>
        <taxon>Kickxellaceae</taxon>
        <taxon>Linderina</taxon>
    </lineage>
</organism>
<comment type="caution">
    <text evidence="1">The sequence shown here is derived from an EMBL/GenBank/DDBJ whole genome shotgun (WGS) entry which is preliminary data.</text>
</comment>
<dbReference type="Proteomes" id="UP001150603">
    <property type="component" value="Unassembled WGS sequence"/>
</dbReference>
<dbReference type="EMBL" id="JANBPW010003351">
    <property type="protein sequence ID" value="KAJ1937916.1"/>
    <property type="molecule type" value="Genomic_DNA"/>
</dbReference>
<keyword evidence="2" id="KW-1185">Reference proteome</keyword>
<reference evidence="1" key="1">
    <citation type="submission" date="2022-07" db="EMBL/GenBank/DDBJ databases">
        <title>Phylogenomic reconstructions and comparative analyses of Kickxellomycotina fungi.</title>
        <authorList>
            <person name="Reynolds N.K."/>
            <person name="Stajich J.E."/>
            <person name="Barry K."/>
            <person name="Grigoriev I.V."/>
            <person name="Crous P."/>
            <person name="Smith M.E."/>
        </authorList>
    </citation>
    <scope>NUCLEOTIDE SEQUENCE</scope>
    <source>
        <strain evidence="1">NRRL 5244</strain>
    </source>
</reference>
<sequence length="522" mass="58301">MTVEKIELATPRPQQEQQEQQSLAVPVTSDKAASEPPAPGPTDDDSAQDTPLLQQSNTFPSTAMSTTTALAKAQEYKLKDIQFRDPSTSRLRDIKIVTQNENGPCPLLALTNVLVLRGDLSIAGDRKTISDIELISMLGDLLFRESVPDDDDVGAEGRRNDGLLRSDDVQVILRLLPTLNTGLDVDLQFSHIYDFASSPATQLFKAFNVDLVHGWVVDPESERGIANVLMHECRNSYEGAVEFIVAGDELSKGSVVEQQSDQIRRRSTAHHQEDMLTEREQTIVHNALAVNQWLEKTATQLTDFGLQSLGTLLPNNHLAVLFRNNHFSTVFKRARGELFLLCTDDAMAGDERVVWESLRDVHQMTSEFLDSQFSRMGNHSDTSQASGSSQQQAGNNRYGKQAADFVHEDVTTTTDAKQLDEDFAFALSLQEEDDRQHHQMREKQKLQLRQQDNLPPGLDVKQSGHLYGVPVVTKESERKLAQTIFRTKSDENFSRRMADTFLPHEAAAKKAKAADQDKCTIM</sequence>
<gene>
    <name evidence="1" type="ORF">FBU59_004609</name>
</gene>
<protein>
    <submittedName>
        <fullName evidence="1">Uncharacterized protein</fullName>
    </submittedName>
</protein>